<dbReference type="AlphaFoldDB" id="A0A5C6TUH7"/>
<reference evidence="1 2" key="1">
    <citation type="journal article" date="2015" name="J. Microbiol.">
        <title>Sphingosinicella ginsenosidimutans sp. nov., with ginsenoside converting activity.</title>
        <authorList>
            <person name="Kim J.K."/>
            <person name="Kang M.S."/>
            <person name="Park S.C."/>
            <person name="Kim K.M."/>
            <person name="Choi K."/>
            <person name="Yoon M.H."/>
            <person name="Im W.T."/>
        </authorList>
    </citation>
    <scope>NUCLEOTIDE SEQUENCE [LARGE SCALE GENOMIC DNA]</scope>
    <source>
        <strain evidence="1 2">BS-11</strain>
    </source>
</reference>
<dbReference type="SUPFAM" id="SSF50242">
    <property type="entry name" value="TIMP-like"/>
    <property type="match status" value="1"/>
</dbReference>
<dbReference type="Proteomes" id="UP000321249">
    <property type="component" value="Unassembled WGS sequence"/>
</dbReference>
<comment type="caution">
    <text evidence="1">The sequence shown here is derived from an EMBL/GenBank/DDBJ whole genome shotgun (WGS) entry which is preliminary data.</text>
</comment>
<evidence type="ECO:0000313" key="1">
    <source>
        <dbReference type="EMBL" id="TXC64103.1"/>
    </source>
</evidence>
<organism evidence="1 2">
    <name type="scientific">Allosphingosinicella ginsenosidimutans</name>
    <dbReference type="NCBI Taxonomy" id="1176539"/>
    <lineage>
        <taxon>Bacteria</taxon>
        <taxon>Pseudomonadati</taxon>
        <taxon>Pseudomonadota</taxon>
        <taxon>Alphaproteobacteria</taxon>
        <taxon>Sphingomonadales</taxon>
        <taxon>Sphingomonadaceae</taxon>
        <taxon>Allosphingosinicella</taxon>
    </lineage>
</organism>
<protein>
    <submittedName>
        <fullName evidence="1">Uncharacterized protein</fullName>
    </submittedName>
</protein>
<dbReference type="InterPro" id="IPR008993">
    <property type="entry name" value="TIMP-like_OB-fold"/>
</dbReference>
<accession>A0A5C6TUH7</accession>
<evidence type="ECO:0000313" key="2">
    <source>
        <dbReference type="Proteomes" id="UP000321249"/>
    </source>
</evidence>
<keyword evidence="2" id="KW-1185">Reference proteome</keyword>
<dbReference type="OrthoDB" id="7594738at2"/>
<gene>
    <name evidence="1" type="ORF">FRZ32_10795</name>
</gene>
<dbReference type="EMBL" id="VOQQ01000001">
    <property type="protein sequence ID" value="TXC64103.1"/>
    <property type="molecule type" value="Genomic_DNA"/>
</dbReference>
<proteinExistence type="predicted"/>
<name>A0A5C6TUH7_9SPHN</name>
<sequence>MVDYSLRGELAQARYVVAARVLSETWLDETGRPTRLHGHLTFGSMPGGFDPYLGANYRVRVNRVFKGQPTRLLTIFSENSTARTPMAVGEDYLIFVFNGHDDLGHAVLVSSNCGNSGVLRHRANEVRQLTRLIGSRNGSRRRNFPPNR</sequence>
<dbReference type="RefSeq" id="WP_147043509.1">
    <property type="nucleotide sequence ID" value="NZ_BAABIR010000001.1"/>
</dbReference>